<dbReference type="AlphaFoldDB" id="A0A9X4MJA0"/>
<reference evidence="2" key="1">
    <citation type="journal article" date="2022" name="bioRxiv">
        <title>Thiovibrio frasassiensisgen. nov., sp. nov., an autotrophic, elemental sulfur disproportionating bacterium isolated from sulfidic karst sediment, and proposal of Thiovibrionaceae fam. nov.</title>
        <authorList>
            <person name="Aronson H."/>
            <person name="Thomas C."/>
            <person name="Bhattacharyya M."/>
            <person name="Eckstein S."/>
            <person name="Jensen S."/>
            <person name="Barco R."/>
            <person name="Macalady J."/>
            <person name="Amend J."/>
        </authorList>
    </citation>
    <scope>NUCLEOTIDE SEQUENCE</scope>
    <source>
        <strain evidence="2">RS19-109</strain>
    </source>
</reference>
<keyword evidence="3" id="KW-1185">Reference proteome</keyword>
<sequence length="348" mass="39632">MLHRIAVVLSFLCVTVFLFYGPSYAGAGAAEPQLLAAELVEDGQAIDLSTPRYQELMQELVKQHGFSQEELDRIFAGVTIKKRVLELMDTQWEARPYFDYFPRFITPKIIQEGKRLLVEHRALLDRIEQEIGVEREVVVAIWGIESKFGDHKGAFSMFQTLNTMFDAYPRRSKFYRGQLIEYLLLCRENGVDPLAITGSYGGAFGQTQFIPSSFRLYAVDFDGDGRRDVWESVPDVLASIANYLHTFGWTFQAPIYREIGNTLNGEKLEKAYAKGRKGFVSCKEVKKIQGIDLPRSPENKDLTIVGLELQDGGMRYVAAYPNFQAITKWNNSNRYAMAVVELAEKFKE</sequence>
<dbReference type="CDD" id="cd13399">
    <property type="entry name" value="Slt35-like"/>
    <property type="match status" value="1"/>
</dbReference>
<dbReference type="RefSeq" id="WP_307632853.1">
    <property type="nucleotide sequence ID" value="NZ_JAPHEH010000001.1"/>
</dbReference>
<dbReference type="EMBL" id="JAPHEH010000001">
    <property type="protein sequence ID" value="MDG4475879.1"/>
    <property type="molecule type" value="Genomic_DNA"/>
</dbReference>
<organism evidence="2 3">
    <name type="scientific">Thiovibrio frasassiensis</name>
    <dbReference type="NCBI Taxonomy" id="2984131"/>
    <lineage>
        <taxon>Bacteria</taxon>
        <taxon>Pseudomonadati</taxon>
        <taxon>Thermodesulfobacteriota</taxon>
        <taxon>Desulfobulbia</taxon>
        <taxon>Desulfobulbales</taxon>
        <taxon>Thiovibrionaceae</taxon>
        <taxon>Thiovibrio</taxon>
    </lineage>
</organism>
<gene>
    <name evidence="2" type="ORF">OLX77_06865</name>
</gene>
<dbReference type="Gene3D" id="1.10.8.350">
    <property type="entry name" value="Bacterial muramidase"/>
    <property type="match status" value="1"/>
</dbReference>
<evidence type="ECO:0000259" key="1">
    <source>
        <dbReference type="Pfam" id="PF13406"/>
    </source>
</evidence>
<dbReference type="SUPFAM" id="SSF53955">
    <property type="entry name" value="Lysozyme-like"/>
    <property type="match status" value="1"/>
</dbReference>
<feature type="domain" description="Transglycosylase SLT" evidence="1">
    <location>
        <begin position="53"/>
        <end position="344"/>
    </location>
</feature>
<dbReference type="Gene3D" id="1.10.530.10">
    <property type="match status" value="1"/>
</dbReference>
<dbReference type="PANTHER" id="PTHR30163">
    <property type="entry name" value="MEMBRANE-BOUND LYTIC MUREIN TRANSGLYCOSYLASE B"/>
    <property type="match status" value="1"/>
</dbReference>
<evidence type="ECO:0000313" key="2">
    <source>
        <dbReference type="EMBL" id="MDG4475879.1"/>
    </source>
</evidence>
<dbReference type="InterPro" id="IPR043426">
    <property type="entry name" value="MltB-like"/>
</dbReference>
<dbReference type="InterPro" id="IPR031304">
    <property type="entry name" value="SLT_2"/>
</dbReference>
<dbReference type="Pfam" id="PF13406">
    <property type="entry name" value="SLT_2"/>
    <property type="match status" value="1"/>
</dbReference>
<dbReference type="PANTHER" id="PTHR30163:SF9">
    <property type="entry name" value="MEMBRANE-BOUND LYTIC MUREIN TRANSGLYCOSYLASE B"/>
    <property type="match status" value="1"/>
</dbReference>
<dbReference type="GO" id="GO:0008933">
    <property type="term" value="F:peptidoglycan lytic transglycosylase activity"/>
    <property type="evidence" value="ECO:0007669"/>
    <property type="project" value="TreeGrafter"/>
</dbReference>
<comment type="caution">
    <text evidence="2">The sequence shown here is derived from an EMBL/GenBank/DDBJ whole genome shotgun (WGS) entry which is preliminary data.</text>
</comment>
<dbReference type="GO" id="GO:0009253">
    <property type="term" value="P:peptidoglycan catabolic process"/>
    <property type="evidence" value="ECO:0007669"/>
    <property type="project" value="TreeGrafter"/>
</dbReference>
<dbReference type="Proteomes" id="UP001154240">
    <property type="component" value="Unassembled WGS sequence"/>
</dbReference>
<proteinExistence type="predicted"/>
<dbReference type="InterPro" id="IPR023346">
    <property type="entry name" value="Lysozyme-like_dom_sf"/>
</dbReference>
<protein>
    <submittedName>
        <fullName evidence="2">Lytic murein transglycosylase</fullName>
    </submittedName>
</protein>
<evidence type="ECO:0000313" key="3">
    <source>
        <dbReference type="Proteomes" id="UP001154240"/>
    </source>
</evidence>
<reference evidence="2" key="2">
    <citation type="submission" date="2022-10" db="EMBL/GenBank/DDBJ databases">
        <authorList>
            <person name="Aronson H.S."/>
        </authorList>
    </citation>
    <scope>NUCLEOTIDE SEQUENCE</scope>
    <source>
        <strain evidence="2">RS19-109</strain>
    </source>
</reference>
<name>A0A9X4MJA0_9BACT</name>
<accession>A0A9X4MJA0</accession>